<dbReference type="Proteomes" id="UP000484885">
    <property type="component" value="Unassembled WGS sequence"/>
</dbReference>
<protein>
    <submittedName>
        <fullName evidence="1">Type II toxin-antitoxin system HicA family toxin</fullName>
    </submittedName>
</protein>
<gene>
    <name evidence="1" type="ORF">G3I74_05685</name>
</gene>
<proteinExistence type="predicted"/>
<dbReference type="GO" id="GO:0003729">
    <property type="term" value="F:mRNA binding"/>
    <property type="evidence" value="ECO:0007669"/>
    <property type="project" value="InterPro"/>
</dbReference>
<keyword evidence="2" id="KW-1185">Reference proteome</keyword>
<name>A0A845UUP0_9GAMM</name>
<dbReference type="EMBL" id="JAAGSC010000038">
    <property type="protein sequence ID" value="NDY95217.1"/>
    <property type="molecule type" value="Genomic_DNA"/>
</dbReference>
<dbReference type="SUPFAM" id="SSF54786">
    <property type="entry name" value="YcfA/nrd intein domain"/>
    <property type="match status" value="1"/>
</dbReference>
<dbReference type="Pfam" id="PF07927">
    <property type="entry name" value="HicA_toxin"/>
    <property type="match status" value="1"/>
</dbReference>
<dbReference type="AlphaFoldDB" id="A0A845UUP0"/>
<sequence>MLSGSADANVEFSHLCQLLARLGFEERVKGSHHIFTREGMEEILNLQPKGGKVKAYQVKQVRNILVKYRLGETDVD</sequence>
<organism evidence="1 2">
    <name type="scientific">Wenzhouxiangella limi</name>
    <dbReference type="NCBI Taxonomy" id="2707351"/>
    <lineage>
        <taxon>Bacteria</taxon>
        <taxon>Pseudomonadati</taxon>
        <taxon>Pseudomonadota</taxon>
        <taxon>Gammaproteobacteria</taxon>
        <taxon>Chromatiales</taxon>
        <taxon>Wenzhouxiangellaceae</taxon>
        <taxon>Wenzhouxiangella</taxon>
    </lineage>
</organism>
<dbReference type="RefSeq" id="WP_164210630.1">
    <property type="nucleotide sequence ID" value="NZ_JAAGSC010000038.1"/>
</dbReference>
<reference evidence="1 2" key="1">
    <citation type="submission" date="2020-02" db="EMBL/GenBank/DDBJ databases">
        <authorList>
            <person name="Zhang X.-Y."/>
        </authorList>
    </citation>
    <scope>NUCLEOTIDE SEQUENCE [LARGE SCALE GENOMIC DNA]</scope>
    <source>
        <strain evidence="1 2">C33</strain>
    </source>
</reference>
<evidence type="ECO:0000313" key="1">
    <source>
        <dbReference type="EMBL" id="NDY95217.1"/>
    </source>
</evidence>
<comment type="caution">
    <text evidence="1">The sequence shown here is derived from an EMBL/GenBank/DDBJ whole genome shotgun (WGS) entry which is preliminary data.</text>
</comment>
<accession>A0A845UUP0</accession>
<evidence type="ECO:0000313" key="2">
    <source>
        <dbReference type="Proteomes" id="UP000484885"/>
    </source>
</evidence>
<dbReference type="InterPro" id="IPR012933">
    <property type="entry name" value="HicA_mRNA_interferase"/>
</dbReference>